<dbReference type="EMBL" id="GBRH01231891">
    <property type="protein sequence ID" value="JAD66004.1"/>
    <property type="molecule type" value="Transcribed_RNA"/>
</dbReference>
<reference evidence="1" key="1">
    <citation type="submission" date="2014-09" db="EMBL/GenBank/DDBJ databases">
        <authorList>
            <person name="Magalhaes I.L.F."/>
            <person name="Oliveira U."/>
            <person name="Santos F.R."/>
            <person name="Vidigal T.H.D.A."/>
            <person name="Brescovit A.D."/>
            <person name="Santos A.J."/>
        </authorList>
    </citation>
    <scope>NUCLEOTIDE SEQUENCE</scope>
    <source>
        <tissue evidence="1">Shoot tissue taken approximately 20 cm above the soil surface</tissue>
    </source>
</reference>
<reference evidence="1" key="2">
    <citation type="journal article" date="2015" name="Data Brief">
        <title>Shoot transcriptome of the giant reed, Arundo donax.</title>
        <authorList>
            <person name="Barrero R.A."/>
            <person name="Guerrero F.D."/>
            <person name="Moolhuijzen P."/>
            <person name="Goolsby J.A."/>
            <person name="Tidwell J."/>
            <person name="Bellgard S.E."/>
            <person name="Bellgard M.I."/>
        </authorList>
    </citation>
    <scope>NUCLEOTIDE SEQUENCE</scope>
    <source>
        <tissue evidence="1">Shoot tissue taken approximately 20 cm above the soil surface</tissue>
    </source>
</reference>
<protein>
    <submittedName>
        <fullName evidence="1">Uncharacterized protein</fullName>
    </submittedName>
</protein>
<dbReference type="AlphaFoldDB" id="A0A0A9BPU9"/>
<proteinExistence type="predicted"/>
<organism evidence="1">
    <name type="scientific">Arundo donax</name>
    <name type="common">Giant reed</name>
    <name type="synonym">Donax arundinaceus</name>
    <dbReference type="NCBI Taxonomy" id="35708"/>
    <lineage>
        <taxon>Eukaryota</taxon>
        <taxon>Viridiplantae</taxon>
        <taxon>Streptophyta</taxon>
        <taxon>Embryophyta</taxon>
        <taxon>Tracheophyta</taxon>
        <taxon>Spermatophyta</taxon>
        <taxon>Magnoliopsida</taxon>
        <taxon>Liliopsida</taxon>
        <taxon>Poales</taxon>
        <taxon>Poaceae</taxon>
        <taxon>PACMAD clade</taxon>
        <taxon>Arundinoideae</taxon>
        <taxon>Arundineae</taxon>
        <taxon>Arundo</taxon>
    </lineage>
</organism>
<evidence type="ECO:0000313" key="1">
    <source>
        <dbReference type="EMBL" id="JAD66004.1"/>
    </source>
</evidence>
<sequence length="30" mass="3291">MLLRPCGIYLLITYGAPKERVPLLNQAGCS</sequence>
<name>A0A0A9BPU9_ARUDO</name>
<accession>A0A0A9BPU9</accession>